<evidence type="ECO:0000256" key="9">
    <source>
        <dbReference type="ARBA" id="ARBA00022842"/>
    </source>
</evidence>
<dbReference type="PANTHER" id="PTHR10210:SF41">
    <property type="entry name" value="RIBOSE-PHOSPHATE PYROPHOSPHOKINASE 1, CHLOROPLASTIC"/>
    <property type="match status" value="1"/>
</dbReference>
<dbReference type="EC" id="2.7.6.1" evidence="1"/>
<evidence type="ECO:0000313" key="12">
    <source>
        <dbReference type="EMBL" id="MBD0823170.1"/>
    </source>
</evidence>
<dbReference type="GO" id="GO:0005524">
    <property type="term" value="F:ATP binding"/>
    <property type="evidence" value="ECO:0007669"/>
    <property type="project" value="UniProtKB-KW"/>
</dbReference>
<gene>
    <name evidence="12" type="ORF">ICJ85_03970</name>
</gene>
<dbReference type="RefSeq" id="WP_188222495.1">
    <property type="nucleotide sequence ID" value="NZ_JACVXD010000002.1"/>
</dbReference>
<dbReference type="GO" id="GO:0002189">
    <property type="term" value="C:ribose phosphate diphosphokinase complex"/>
    <property type="evidence" value="ECO:0007669"/>
    <property type="project" value="TreeGrafter"/>
</dbReference>
<dbReference type="GO" id="GO:0000287">
    <property type="term" value="F:magnesium ion binding"/>
    <property type="evidence" value="ECO:0007669"/>
    <property type="project" value="InterPro"/>
</dbReference>
<dbReference type="Proteomes" id="UP000621516">
    <property type="component" value="Unassembled WGS sequence"/>
</dbReference>
<dbReference type="CDD" id="cd06223">
    <property type="entry name" value="PRTases_typeI"/>
    <property type="match status" value="1"/>
</dbReference>
<dbReference type="Gene3D" id="3.40.50.2020">
    <property type="match status" value="2"/>
</dbReference>
<keyword evidence="2" id="KW-0963">Cytoplasm</keyword>
<dbReference type="GO" id="GO:0005737">
    <property type="term" value="C:cytoplasm"/>
    <property type="evidence" value="ECO:0007669"/>
    <property type="project" value="TreeGrafter"/>
</dbReference>
<dbReference type="EMBL" id="JACVXD010000002">
    <property type="protein sequence ID" value="MBD0823170.1"/>
    <property type="molecule type" value="Genomic_DNA"/>
</dbReference>
<keyword evidence="5" id="KW-0545">Nucleotide biosynthesis</keyword>
<reference evidence="12 13" key="1">
    <citation type="journal article" date="2018" name="J. Microbiol.">
        <title>Aestuariibaculum marinum sp. nov., a marine bacterium isolated from seawater in South Korea.</title>
        <authorList>
            <person name="Choi J."/>
            <person name="Lee D."/>
            <person name="Jang J.H."/>
            <person name="Cha S."/>
            <person name="Seo T."/>
        </authorList>
    </citation>
    <scope>NUCLEOTIDE SEQUENCE [LARGE SCALE GENOMIC DNA]</scope>
    <source>
        <strain evidence="12 13">IP7</strain>
    </source>
</reference>
<dbReference type="InterPro" id="IPR005946">
    <property type="entry name" value="Rib-P_diPkinase"/>
</dbReference>
<evidence type="ECO:0000256" key="2">
    <source>
        <dbReference type="ARBA" id="ARBA00022490"/>
    </source>
</evidence>
<dbReference type="NCBIfam" id="NF002320">
    <property type="entry name" value="PRK01259.1"/>
    <property type="match status" value="1"/>
</dbReference>
<dbReference type="Pfam" id="PF14572">
    <property type="entry name" value="Pribosyl_synth"/>
    <property type="match status" value="1"/>
</dbReference>
<dbReference type="NCBIfam" id="TIGR01251">
    <property type="entry name" value="ribP_PPkin"/>
    <property type="match status" value="1"/>
</dbReference>
<dbReference type="AlphaFoldDB" id="A0A8J6PY52"/>
<dbReference type="GO" id="GO:0004749">
    <property type="term" value="F:ribose phosphate diphosphokinase activity"/>
    <property type="evidence" value="ECO:0007669"/>
    <property type="project" value="UniProtKB-EC"/>
</dbReference>
<evidence type="ECO:0000256" key="6">
    <source>
        <dbReference type="ARBA" id="ARBA00022741"/>
    </source>
</evidence>
<dbReference type="GO" id="GO:0009156">
    <property type="term" value="P:ribonucleoside monophosphate biosynthetic process"/>
    <property type="evidence" value="ECO:0007669"/>
    <property type="project" value="InterPro"/>
</dbReference>
<protein>
    <recommendedName>
        <fullName evidence="1">ribose-phosphate diphosphokinase</fullName>
        <ecNumber evidence="1">2.7.6.1</ecNumber>
    </recommendedName>
</protein>
<keyword evidence="8" id="KW-0067">ATP-binding</keyword>
<dbReference type="Pfam" id="PF13793">
    <property type="entry name" value="Pribosyltran_N"/>
    <property type="match status" value="1"/>
</dbReference>
<evidence type="ECO:0000256" key="4">
    <source>
        <dbReference type="ARBA" id="ARBA00022723"/>
    </source>
</evidence>
<accession>A0A8J6PY52</accession>
<organism evidence="12 13">
    <name type="scientific">Aestuariibaculum marinum</name>
    <dbReference type="NCBI Taxonomy" id="2683592"/>
    <lineage>
        <taxon>Bacteria</taxon>
        <taxon>Pseudomonadati</taxon>
        <taxon>Bacteroidota</taxon>
        <taxon>Flavobacteriia</taxon>
        <taxon>Flavobacteriales</taxon>
        <taxon>Flavobacteriaceae</taxon>
    </lineage>
</organism>
<evidence type="ECO:0000313" key="13">
    <source>
        <dbReference type="Proteomes" id="UP000621516"/>
    </source>
</evidence>
<feature type="domain" description="Ribose-phosphate pyrophosphokinase N-terminal" evidence="11">
    <location>
        <begin position="9"/>
        <end position="123"/>
    </location>
</feature>
<dbReference type="GO" id="GO:0006015">
    <property type="term" value="P:5-phosphoribose 1-diphosphate biosynthetic process"/>
    <property type="evidence" value="ECO:0007669"/>
    <property type="project" value="TreeGrafter"/>
</dbReference>
<proteinExistence type="predicted"/>
<dbReference type="GO" id="GO:0016301">
    <property type="term" value="F:kinase activity"/>
    <property type="evidence" value="ECO:0007669"/>
    <property type="project" value="UniProtKB-KW"/>
</dbReference>
<dbReference type="InterPro" id="IPR000836">
    <property type="entry name" value="PRTase_dom"/>
</dbReference>
<comment type="catalytic activity">
    <reaction evidence="10">
        <text>D-ribose 5-phosphate + ATP = 5-phospho-alpha-D-ribose 1-diphosphate + AMP + H(+)</text>
        <dbReference type="Rhea" id="RHEA:15609"/>
        <dbReference type="ChEBI" id="CHEBI:15378"/>
        <dbReference type="ChEBI" id="CHEBI:30616"/>
        <dbReference type="ChEBI" id="CHEBI:58017"/>
        <dbReference type="ChEBI" id="CHEBI:78346"/>
        <dbReference type="ChEBI" id="CHEBI:456215"/>
        <dbReference type="EC" id="2.7.6.1"/>
    </reaction>
</comment>
<dbReference type="InterPro" id="IPR029057">
    <property type="entry name" value="PRTase-like"/>
</dbReference>
<evidence type="ECO:0000259" key="11">
    <source>
        <dbReference type="Pfam" id="PF13793"/>
    </source>
</evidence>
<name>A0A8J6PY52_9FLAO</name>
<dbReference type="SUPFAM" id="SSF53271">
    <property type="entry name" value="PRTase-like"/>
    <property type="match status" value="1"/>
</dbReference>
<keyword evidence="4" id="KW-0479">Metal-binding</keyword>
<dbReference type="FunFam" id="3.40.50.2020:FF:000002">
    <property type="entry name" value="Ribose-phosphate pyrophosphokinase"/>
    <property type="match status" value="1"/>
</dbReference>
<dbReference type="SMART" id="SM01400">
    <property type="entry name" value="Pribosyltran_N"/>
    <property type="match status" value="1"/>
</dbReference>
<comment type="caution">
    <text evidence="12">The sequence shown here is derived from an EMBL/GenBank/DDBJ whole genome shotgun (WGS) entry which is preliminary data.</text>
</comment>
<dbReference type="InterPro" id="IPR000842">
    <property type="entry name" value="PRib_PP_synth_CS"/>
</dbReference>
<evidence type="ECO:0000256" key="3">
    <source>
        <dbReference type="ARBA" id="ARBA00022679"/>
    </source>
</evidence>
<keyword evidence="6" id="KW-0547">Nucleotide-binding</keyword>
<dbReference type="InterPro" id="IPR029099">
    <property type="entry name" value="Pribosyltran_N"/>
</dbReference>
<evidence type="ECO:0000256" key="1">
    <source>
        <dbReference type="ARBA" id="ARBA00013247"/>
    </source>
</evidence>
<keyword evidence="7" id="KW-0418">Kinase</keyword>
<keyword evidence="9" id="KW-0460">Magnesium</keyword>
<evidence type="ECO:0000256" key="10">
    <source>
        <dbReference type="ARBA" id="ARBA00049535"/>
    </source>
</evidence>
<dbReference type="PANTHER" id="PTHR10210">
    <property type="entry name" value="RIBOSE-PHOSPHATE DIPHOSPHOKINASE FAMILY MEMBER"/>
    <property type="match status" value="1"/>
</dbReference>
<keyword evidence="3" id="KW-0808">Transferase</keyword>
<dbReference type="PROSITE" id="PS00114">
    <property type="entry name" value="PRPP_SYNTHASE"/>
    <property type="match status" value="1"/>
</dbReference>
<keyword evidence="13" id="KW-1185">Reference proteome</keyword>
<evidence type="ECO:0000256" key="8">
    <source>
        <dbReference type="ARBA" id="ARBA00022840"/>
    </source>
</evidence>
<dbReference type="FunFam" id="3.40.50.2020:FF:000007">
    <property type="entry name" value="Ribose-phosphate pyrophosphokinase"/>
    <property type="match status" value="1"/>
</dbReference>
<dbReference type="GO" id="GO:0006164">
    <property type="term" value="P:purine nucleotide biosynthetic process"/>
    <property type="evidence" value="ECO:0007669"/>
    <property type="project" value="TreeGrafter"/>
</dbReference>
<evidence type="ECO:0000256" key="7">
    <source>
        <dbReference type="ARBA" id="ARBA00022777"/>
    </source>
</evidence>
<evidence type="ECO:0000256" key="5">
    <source>
        <dbReference type="ARBA" id="ARBA00022727"/>
    </source>
</evidence>
<sequence length="313" mass="34106">MPTIVTEAKIFACTQSQVLGEKIAKAFGTELGKVIMSTYSDGEFQPSYEESIRGTRIFIIGSTNPGPENLMEMLLMIDAAKRASARHITAVLPYFGWARQDRKDKPRVPIAAKLVAKTLEAAGATRIITMDLHADQIQGFFEKPVDHLFASTIFLPYLKSLGLDNLTIASPDMGGSKRAYAYAKASGSDVVICYKQRAKANVISHMELIGDVTGKNVVLVDDMVDTAGTLTKAADLMMERGALSVRAICTHALLSGKAYDNLNNSKLEELIVTDSIPVKPLSDKIRVLSCADLFAEVMEKVHNNQSIASKFVM</sequence>